<dbReference type="EMBL" id="KU935715">
    <property type="protein sequence ID" value="AND75255.1"/>
    <property type="molecule type" value="Genomic_DNA"/>
</dbReference>
<protein>
    <submittedName>
        <fullName evidence="1">Uncharacterized protein</fullName>
    </submittedName>
</protein>
<dbReference type="Proteomes" id="UP000225947">
    <property type="component" value="Segment"/>
</dbReference>
<proteinExistence type="predicted"/>
<reference evidence="2" key="1">
    <citation type="submission" date="2016-03" db="EMBL/GenBank/DDBJ databases">
        <title>Characterization of Acinetobacter baumannii phage vB_AbaM_ME3.</title>
        <authorList>
            <person name="Buttimer C.T.H."/>
            <person name="Elbreki M."/>
            <person name="Coffey A."/>
        </authorList>
    </citation>
    <scope>NUCLEOTIDE SEQUENCE [LARGE SCALE GENOMIC DNA]</scope>
</reference>
<accession>A0A172Q086</accession>
<gene>
    <name evidence="1" type="ORF">ME3_94</name>
</gene>
<sequence>MVGDSNIYVVYNSEIETSTLLNKFLTVVLDKAKFPISKIQFRTEEEYLALLKEEGSKNYVICLNKTYTEISIQTGQIIGEQPFKFFSRYYQNDTKRIYILGLLNNLDELFDEKNEALKRTTWTKLKTFLTSYTTTVSGFTSSEPTSKVTSLPIKDSLNTEVIKDTTKVLDLICEEQEEAPKEESKPVVKEIRKELDSNPSVSYAELLEFYNLTSSLLRDFDILMTLNKKIGDNL</sequence>
<evidence type="ECO:0000313" key="2">
    <source>
        <dbReference type="Proteomes" id="UP000225947"/>
    </source>
</evidence>
<keyword evidence="2" id="KW-1185">Reference proteome</keyword>
<name>A0A172Q086_9CAUD</name>
<evidence type="ECO:0000313" key="1">
    <source>
        <dbReference type="EMBL" id="AND75255.1"/>
    </source>
</evidence>
<organism evidence="1 2">
    <name type="scientific">Acinetobacter phage vB_AbaM_ME3</name>
    <dbReference type="NCBI Taxonomy" id="1837876"/>
    <lineage>
        <taxon>Viruses</taxon>
        <taxon>Duplodnaviria</taxon>
        <taxon>Heunggongvirae</taxon>
        <taxon>Uroviricota</taxon>
        <taxon>Caudoviricetes</taxon>
        <taxon>Metrivirus</taxon>
        <taxon>Metrivirus ME3</taxon>
    </lineage>
</organism>